<reference evidence="1" key="1">
    <citation type="journal article" date="2014" name="Int. J. Syst. Evol. Microbiol.">
        <title>Complete genome sequence of Corynebacterium casei LMG S-19264T (=DSM 44701T), isolated from a smear-ripened cheese.</title>
        <authorList>
            <consortium name="US DOE Joint Genome Institute (JGI-PGF)"/>
            <person name="Walter F."/>
            <person name="Albersmeier A."/>
            <person name="Kalinowski J."/>
            <person name="Ruckert C."/>
        </authorList>
    </citation>
    <scope>NUCLEOTIDE SEQUENCE</scope>
    <source>
        <strain evidence="1">JCM 4790</strain>
    </source>
</reference>
<proteinExistence type="predicted"/>
<comment type="caution">
    <text evidence="1">The sequence shown here is derived from an EMBL/GenBank/DDBJ whole genome shotgun (WGS) entry which is preliminary data.</text>
</comment>
<evidence type="ECO:0008006" key="3">
    <source>
        <dbReference type="Google" id="ProtNLM"/>
    </source>
</evidence>
<evidence type="ECO:0000313" key="1">
    <source>
        <dbReference type="EMBL" id="GGX85958.1"/>
    </source>
</evidence>
<gene>
    <name evidence="1" type="ORF">GCM10010358_45100</name>
</gene>
<dbReference type="SUPFAM" id="SSF88697">
    <property type="entry name" value="PUA domain-like"/>
    <property type="match status" value="1"/>
</dbReference>
<dbReference type="EMBL" id="BMVU01000023">
    <property type="protein sequence ID" value="GGX85958.1"/>
    <property type="molecule type" value="Genomic_DNA"/>
</dbReference>
<reference evidence="1" key="2">
    <citation type="submission" date="2020-09" db="EMBL/GenBank/DDBJ databases">
        <authorList>
            <person name="Sun Q."/>
            <person name="Ohkuma M."/>
        </authorList>
    </citation>
    <scope>NUCLEOTIDE SEQUENCE</scope>
    <source>
        <strain evidence="1">JCM 4790</strain>
    </source>
</reference>
<accession>A0A918U3M1</accession>
<sequence>MPDDGADGVHRSGGASVDWLFIVKPADTAPGGGSSAKDRMLEEAETAPRREWCLSRWRRMAPGDRLWVYFAAPVREIAAVAEIEDEPYEVTGSPRQPWRVTATLDRDATRRLHLDPVPLHALSNRHPQGVTRVKDSDLGLLLDHAGL</sequence>
<organism evidence="1 2">
    <name type="scientific">Streptomyces minutiscleroticus</name>
    <dbReference type="NCBI Taxonomy" id="68238"/>
    <lineage>
        <taxon>Bacteria</taxon>
        <taxon>Bacillati</taxon>
        <taxon>Actinomycetota</taxon>
        <taxon>Actinomycetes</taxon>
        <taxon>Kitasatosporales</taxon>
        <taxon>Streptomycetaceae</taxon>
        <taxon>Streptomyces</taxon>
    </lineage>
</organism>
<keyword evidence="2" id="KW-1185">Reference proteome</keyword>
<dbReference type="InterPro" id="IPR015947">
    <property type="entry name" value="PUA-like_sf"/>
</dbReference>
<protein>
    <recommendedName>
        <fullName evidence="3">EVE domain-containing protein</fullName>
    </recommendedName>
</protein>
<dbReference type="Proteomes" id="UP000619244">
    <property type="component" value="Unassembled WGS sequence"/>
</dbReference>
<dbReference type="AlphaFoldDB" id="A0A918U3M1"/>
<evidence type="ECO:0000313" key="2">
    <source>
        <dbReference type="Proteomes" id="UP000619244"/>
    </source>
</evidence>
<name>A0A918U3M1_9ACTN</name>